<dbReference type="Proteomes" id="UP000187417">
    <property type="component" value="Unassembled WGS sequence"/>
</dbReference>
<accession>A0A1Q6F5H8</accession>
<gene>
    <name evidence="5" type="ORF">BHV66_06425</name>
</gene>
<evidence type="ECO:0000313" key="6">
    <source>
        <dbReference type="Proteomes" id="UP000187417"/>
    </source>
</evidence>
<keyword evidence="2" id="KW-0547">Nucleotide-binding</keyword>
<evidence type="ECO:0000313" key="5">
    <source>
        <dbReference type="EMBL" id="OKY94078.1"/>
    </source>
</evidence>
<evidence type="ECO:0000256" key="3">
    <source>
        <dbReference type="ARBA" id="ARBA00022840"/>
    </source>
</evidence>
<dbReference type="InterPro" id="IPR045006">
    <property type="entry name" value="CHLI-like"/>
</dbReference>
<comment type="similarity">
    <text evidence="1">Belongs to the Mg-chelatase subunits D/I family. ComM subfamily.</text>
</comment>
<dbReference type="InterPro" id="IPR020568">
    <property type="entry name" value="Ribosomal_Su5_D2-typ_SF"/>
</dbReference>
<dbReference type="InterPro" id="IPR000523">
    <property type="entry name" value="Mg_chelatse_chII-like_cat_dom"/>
</dbReference>
<dbReference type="InterPro" id="IPR004482">
    <property type="entry name" value="Mg_chelat-rel"/>
</dbReference>
<dbReference type="SUPFAM" id="SSF52540">
    <property type="entry name" value="P-loop containing nucleoside triphosphate hydrolases"/>
    <property type="match status" value="1"/>
</dbReference>
<dbReference type="GO" id="GO:0003677">
    <property type="term" value="F:DNA binding"/>
    <property type="evidence" value="ECO:0007669"/>
    <property type="project" value="InterPro"/>
</dbReference>
<dbReference type="SMART" id="SM00382">
    <property type="entry name" value="AAA"/>
    <property type="match status" value="1"/>
</dbReference>
<reference evidence="5 6" key="1">
    <citation type="journal article" date="2016" name="Nat. Biotechnol.">
        <title>Measurement of bacterial replication rates in microbial communities.</title>
        <authorList>
            <person name="Brown C.T."/>
            <person name="Olm M.R."/>
            <person name="Thomas B.C."/>
            <person name="Banfield J.F."/>
        </authorList>
    </citation>
    <scope>NUCLEOTIDE SEQUENCE [LARGE SCALE GENOMIC DNA]</scope>
    <source>
        <strain evidence="5">CAG:67_53_122</strain>
    </source>
</reference>
<dbReference type="InterPro" id="IPR027417">
    <property type="entry name" value="P-loop_NTPase"/>
</dbReference>
<dbReference type="Gene3D" id="3.40.50.300">
    <property type="entry name" value="P-loop containing nucleotide triphosphate hydrolases"/>
    <property type="match status" value="1"/>
</dbReference>
<dbReference type="GO" id="GO:0005524">
    <property type="term" value="F:ATP binding"/>
    <property type="evidence" value="ECO:0007669"/>
    <property type="project" value="UniProtKB-KW"/>
</dbReference>
<comment type="caution">
    <text evidence="5">The sequence shown here is derived from an EMBL/GenBank/DDBJ whole genome shotgun (WGS) entry which is preliminary data.</text>
</comment>
<dbReference type="PRINTS" id="PR01657">
    <property type="entry name" value="MCMFAMILY"/>
</dbReference>
<dbReference type="InterPro" id="IPR001208">
    <property type="entry name" value="MCM_dom"/>
</dbReference>
<evidence type="ECO:0000256" key="1">
    <source>
        <dbReference type="ARBA" id="ARBA00006354"/>
    </source>
</evidence>
<dbReference type="RefSeq" id="WP_004329371.1">
    <property type="nucleotide sequence ID" value="NZ_BAAFKT010000005.1"/>
</dbReference>
<keyword evidence="3" id="KW-0067">ATP-binding</keyword>
<proteinExistence type="inferred from homology"/>
<dbReference type="Gene3D" id="3.30.230.10">
    <property type="match status" value="1"/>
</dbReference>
<dbReference type="InterPro" id="IPR025158">
    <property type="entry name" value="Mg_chelat-rel_C"/>
</dbReference>
<dbReference type="AlphaFoldDB" id="A0A1Q6F5H8"/>
<dbReference type="STRING" id="28117.BHV66_06425"/>
<protein>
    <submittedName>
        <fullName evidence="5">Magnesium chelatase</fullName>
    </submittedName>
</protein>
<dbReference type="Pfam" id="PF01078">
    <property type="entry name" value="Mg_chelatase"/>
    <property type="match status" value="1"/>
</dbReference>
<dbReference type="InterPro" id="IPR014721">
    <property type="entry name" value="Ribsml_uS5_D2-typ_fold_subgr"/>
</dbReference>
<dbReference type="SUPFAM" id="SSF54211">
    <property type="entry name" value="Ribosomal protein S5 domain 2-like"/>
    <property type="match status" value="1"/>
</dbReference>
<name>A0A1Q6F5H8_9BACT</name>
<dbReference type="EMBL" id="MNQH01000030">
    <property type="protein sequence ID" value="OKY94078.1"/>
    <property type="molecule type" value="Genomic_DNA"/>
</dbReference>
<dbReference type="GeneID" id="73803564"/>
<organism evidence="5 6">
    <name type="scientific">Alistipes putredinis</name>
    <dbReference type="NCBI Taxonomy" id="28117"/>
    <lineage>
        <taxon>Bacteria</taxon>
        <taxon>Pseudomonadati</taxon>
        <taxon>Bacteroidota</taxon>
        <taxon>Bacteroidia</taxon>
        <taxon>Bacteroidales</taxon>
        <taxon>Rikenellaceae</taxon>
        <taxon>Alistipes</taxon>
    </lineage>
</organism>
<dbReference type="Pfam" id="PF13541">
    <property type="entry name" value="ChlI"/>
    <property type="match status" value="1"/>
</dbReference>
<sequence>MFVSTYAGAVAGIDAVKVTVEVNLTGGGLGLYLVGLPDNAVKESEQRIRAAFENTGRKMSGRKVVVNLAPADLRKEGAGFDLPIAVGILAAMSEVSGELLPTTMFAGELSLDGTLRPVRGVLPLAVKARDEGLRRLVVPAENAAEAAVVEGVEVYGLHSLGEVIALLNGERRFDATVPVDAEATLASQSAYAEDFADVKGQTAVKRALEIAAAGGHNVLMIGAPGSGKTMLARRMPTILPPLSVEEALETTKIHSVAGKLGAERGLLSQRPFRAPHHMTSQVALIGGGQSPQPGEVSLAHNGVLFLDELPEFGRSVLEVLRQPLEDKKIMVSRARYSVEYPANFTLVAAMNPCPCGYYNHPTKECTCPPGAVHRYMGRISGPLLDRIDLQVEVTPVAIGEISQVRPSEPSAAIRERVIRAREVQAERFRGVPGVHTNAMMNARMLREFCPLDQAARELLERAMVRLDLSARAYDRIVKVARTIADLEGTADIGAAHLAEAINYRSLDRGSWGR</sequence>
<dbReference type="InterPro" id="IPR003593">
    <property type="entry name" value="AAA+_ATPase"/>
</dbReference>
<evidence type="ECO:0000259" key="4">
    <source>
        <dbReference type="SMART" id="SM00382"/>
    </source>
</evidence>
<dbReference type="PANTHER" id="PTHR32039:SF7">
    <property type="entry name" value="COMPETENCE PROTEIN COMM"/>
    <property type="match status" value="1"/>
</dbReference>
<dbReference type="Pfam" id="PF13335">
    <property type="entry name" value="Mg_chelatase_C"/>
    <property type="match status" value="1"/>
</dbReference>
<feature type="domain" description="AAA+ ATPase" evidence="4">
    <location>
        <begin position="214"/>
        <end position="397"/>
    </location>
</feature>
<evidence type="ECO:0000256" key="2">
    <source>
        <dbReference type="ARBA" id="ARBA00022741"/>
    </source>
</evidence>
<dbReference type="PANTHER" id="PTHR32039">
    <property type="entry name" value="MAGNESIUM-CHELATASE SUBUNIT CHLI"/>
    <property type="match status" value="1"/>
</dbReference>
<dbReference type="NCBIfam" id="TIGR00368">
    <property type="entry name" value="YifB family Mg chelatase-like AAA ATPase"/>
    <property type="match status" value="1"/>
</dbReference>